<dbReference type="GO" id="GO:0005741">
    <property type="term" value="C:mitochondrial outer membrane"/>
    <property type="evidence" value="ECO:0007669"/>
    <property type="project" value="UniProtKB-SubCell"/>
</dbReference>
<keyword evidence="7" id="KW-0496">Mitochondrion</keyword>
<evidence type="ECO:0000256" key="2">
    <source>
        <dbReference type="ARBA" id="ARBA00004496"/>
    </source>
</evidence>
<dbReference type="OrthoDB" id="9941774at2759"/>
<evidence type="ECO:0000256" key="3">
    <source>
        <dbReference type="ARBA" id="ARBA00015802"/>
    </source>
</evidence>
<name>A0A2D0QVL4_ICTPU</name>
<keyword evidence="6" id="KW-1000">Mitochondrion outer membrane</keyword>
<dbReference type="AlphaFoldDB" id="A0A2D0QVL4"/>
<keyword evidence="4" id="KW-0963">Cytoplasm</keyword>
<dbReference type="CTD" id="559425"/>
<evidence type="ECO:0000256" key="7">
    <source>
        <dbReference type="ARBA" id="ARBA00023128"/>
    </source>
</evidence>
<gene>
    <name evidence="10" type="primary">bida</name>
</gene>
<dbReference type="PANTHER" id="PTHR35447:SF1">
    <property type="entry name" value="BH3-INTERACTING DOMAIN DEATH AGONIST"/>
    <property type="match status" value="1"/>
</dbReference>
<organism evidence="9 10">
    <name type="scientific">Ictalurus punctatus</name>
    <name type="common">Channel catfish</name>
    <name type="synonym">Silurus punctatus</name>
    <dbReference type="NCBI Taxonomy" id="7998"/>
    <lineage>
        <taxon>Eukaryota</taxon>
        <taxon>Metazoa</taxon>
        <taxon>Chordata</taxon>
        <taxon>Craniata</taxon>
        <taxon>Vertebrata</taxon>
        <taxon>Euteleostomi</taxon>
        <taxon>Actinopterygii</taxon>
        <taxon>Neopterygii</taxon>
        <taxon>Teleostei</taxon>
        <taxon>Ostariophysi</taxon>
        <taxon>Siluriformes</taxon>
        <taxon>Ictaluridae</taxon>
        <taxon>Ictalurus</taxon>
    </lineage>
</organism>
<comment type="subcellular location">
    <subcellularLocation>
        <location evidence="2">Cytoplasm</location>
    </subcellularLocation>
    <subcellularLocation>
        <location evidence="1">Mitochondrion outer membrane</location>
    </subcellularLocation>
</comment>
<dbReference type="PANTHER" id="PTHR35447">
    <property type="entry name" value="BH3-INTERACTING DOMAIN DEATH AGONIST"/>
    <property type="match status" value="1"/>
</dbReference>
<reference evidence="9" key="1">
    <citation type="journal article" date="2016" name="Nat. Commun.">
        <title>The channel catfish genome sequence provides insights into the evolution of scale formation in teleosts.</title>
        <authorList>
            <person name="Liu Z."/>
            <person name="Liu S."/>
            <person name="Yao J."/>
            <person name="Bao L."/>
            <person name="Zhang J."/>
            <person name="Li Y."/>
            <person name="Jiang C."/>
            <person name="Sun L."/>
            <person name="Wang R."/>
            <person name="Zhang Y."/>
            <person name="Zhou T."/>
            <person name="Zeng Q."/>
            <person name="Fu Q."/>
            <person name="Gao S."/>
            <person name="Li N."/>
            <person name="Koren S."/>
            <person name="Jiang Y."/>
            <person name="Zimin A."/>
            <person name="Xu P."/>
            <person name="Phillippy A.M."/>
            <person name="Geng X."/>
            <person name="Song L."/>
            <person name="Sun F."/>
            <person name="Li C."/>
            <person name="Wang X."/>
            <person name="Chen A."/>
            <person name="Jin Y."/>
            <person name="Yuan Z."/>
            <person name="Yang Y."/>
            <person name="Tan S."/>
            <person name="Peatman E."/>
            <person name="Lu J."/>
            <person name="Qin Z."/>
            <person name="Dunham R."/>
            <person name="Li Z."/>
            <person name="Sonstegard T."/>
            <person name="Feng J."/>
            <person name="Danzmann R.G."/>
            <person name="Schroeder S."/>
            <person name="Scheffler B."/>
            <person name="Duke M.V."/>
            <person name="Ballard L."/>
            <person name="Kucuktas H."/>
            <person name="Kaltenboeck L."/>
            <person name="Liu H."/>
            <person name="Armbruster J."/>
            <person name="Xie Y."/>
            <person name="Kirby M.L."/>
            <person name="Tian Y."/>
            <person name="Flanagan M.E."/>
            <person name="Mu W."/>
            <person name="Waldbieser G.C."/>
        </authorList>
    </citation>
    <scope>NUCLEOTIDE SEQUENCE [LARGE SCALE GENOMIC DNA]</scope>
    <source>
        <strain evidence="9">SDA103</strain>
    </source>
</reference>
<dbReference type="GO" id="GO:0005829">
    <property type="term" value="C:cytosol"/>
    <property type="evidence" value="ECO:0007669"/>
    <property type="project" value="TreeGrafter"/>
</dbReference>
<dbReference type="GO" id="GO:2001244">
    <property type="term" value="P:positive regulation of intrinsic apoptotic signaling pathway"/>
    <property type="evidence" value="ECO:0007669"/>
    <property type="project" value="TreeGrafter"/>
</dbReference>
<dbReference type="Pfam" id="PF06393">
    <property type="entry name" value="BID"/>
    <property type="match status" value="1"/>
</dbReference>
<evidence type="ECO:0000313" key="9">
    <source>
        <dbReference type="Proteomes" id="UP000221080"/>
    </source>
</evidence>
<dbReference type="Proteomes" id="UP000221080">
    <property type="component" value="Chromosome 4"/>
</dbReference>
<evidence type="ECO:0000256" key="8">
    <source>
        <dbReference type="ARBA" id="ARBA00023136"/>
    </source>
</evidence>
<evidence type="ECO:0000256" key="1">
    <source>
        <dbReference type="ARBA" id="ARBA00004294"/>
    </source>
</evidence>
<dbReference type="GO" id="GO:0008637">
    <property type="term" value="P:apoptotic mitochondrial changes"/>
    <property type="evidence" value="ECO:0007669"/>
    <property type="project" value="TreeGrafter"/>
</dbReference>
<accession>A0A2D0QVL4</accession>
<sequence length="210" mass="23821">MNSTKEKRFNSMMDVHSFSQTPLLFLTFLQQRPLNSELKRELEKMHCDMKLRAAPTGITDHIVYTQNHDLDSNIECDGELQTDGHSVQRIVLHDVPQVEHVLPVPFDEANAVREVAAELVRMADELNHIIVSQAAERLTKTLSTSPQKCLWSCLSQGVDTLLKDVPGMHSERMVTALTFSLARAVCERAPRLLRDLCNTMMQYTFTNTPS</sequence>
<dbReference type="KEGG" id="ipu:108264602"/>
<dbReference type="SUPFAM" id="SSF56854">
    <property type="entry name" value="Bcl-2 inhibitors of programmed cell death"/>
    <property type="match status" value="1"/>
</dbReference>
<dbReference type="RefSeq" id="XP_017321776.1">
    <property type="nucleotide sequence ID" value="XM_017466287.3"/>
</dbReference>
<dbReference type="InterPro" id="IPR010479">
    <property type="entry name" value="BID"/>
</dbReference>
<dbReference type="STRING" id="7998.ENSIPUP00000034419"/>
<dbReference type="Gene3D" id="1.10.437.10">
    <property type="entry name" value="Blc2-like"/>
    <property type="match status" value="1"/>
</dbReference>
<keyword evidence="9" id="KW-1185">Reference proteome</keyword>
<proteinExistence type="predicted"/>
<evidence type="ECO:0000256" key="5">
    <source>
        <dbReference type="ARBA" id="ARBA00022703"/>
    </source>
</evidence>
<evidence type="ECO:0000256" key="6">
    <source>
        <dbReference type="ARBA" id="ARBA00022787"/>
    </source>
</evidence>
<protein>
    <recommendedName>
        <fullName evidence="3">BH3-interacting domain death agonist</fullName>
    </recommendedName>
</protein>
<keyword evidence="8" id="KW-0472">Membrane</keyword>
<dbReference type="GO" id="GO:2001238">
    <property type="term" value="P:positive regulation of extrinsic apoptotic signaling pathway"/>
    <property type="evidence" value="ECO:0007669"/>
    <property type="project" value="TreeGrafter"/>
</dbReference>
<reference evidence="10" key="2">
    <citation type="submission" date="2025-08" db="UniProtKB">
        <authorList>
            <consortium name="RefSeq"/>
        </authorList>
    </citation>
    <scope>IDENTIFICATION</scope>
    <source>
        <tissue evidence="10">Blood</tissue>
    </source>
</reference>
<evidence type="ECO:0000256" key="4">
    <source>
        <dbReference type="ARBA" id="ARBA00022490"/>
    </source>
</evidence>
<dbReference type="InterPro" id="IPR036834">
    <property type="entry name" value="Bcl-2-like_sf"/>
</dbReference>
<dbReference type="GO" id="GO:0090200">
    <property type="term" value="P:positive regulation of release of cytochrome c from mitochondria"/>
    <property type="evidence" value="ECO:0007669"/>
    <property type="project" value="TreeGrafter"/>
</dbReference>
<dbReference type="GeneID" id="108264602"/>
<evidence type="ECO:0000313" key="10">
    <source>
        <dbReference type="RefSeq" id="XP_017321776.1"/>
    </source>
</evidence>
<keyword evidence="5" id="KW-0053">Apoptosis</keyword>